<sequence>MSNKAQRLGIFLPGCGRKRSIHIAVLIHMGILQAEAFQFLHQLTGQVKLARCAGMCPRIRVGSGIYLYIMQQSFIRTHEIWFLLVQTGHTLPVSRFYGSIPQKAAISKAVHFSNAEECVKIGKIIKEICVLTHQK</sequence>
<evidence type="ECO:0000313" key="1">
    <source>
        <dbReference type="EMBL" id="EFB75850.1"/>
    </source>
</evidence>
<proteinExistence type="predicted"/>
<dbReference type="STRING" id="411471.SUBVAR_05629"/>
<keyword evidence="2" id="KW-1185">Reference proteome</keyword>
<organism evidence="1 2">
    <name type="scientific">Subdoligranulum variabile DSM 15176</name>
    <dbReference type="NCBI Taxonomy" id="411471"/>
    <lineage>
        <taxon>Bacteria</taxon>
        <taxon>Bacillati</taxon>
        <taxon>Bacillota</taxon>
        <taxon>Clostridia</taxon>
        <taxon>Eubacteriales</taxon>
        <taxon>Oscillospiraceae</taxon>
        <taxon>Subdoligranulum</taxon>
    </lineage>
</organism>
<dbReference type="HOGENOM" id="CLU_1884730_0_0_9"/>
<dbReference type="AlphaFoldDB" id="D1PMR5"/>
<name>D1PMR5_9FIRM</name>
<comment type="caution">
    <text evidence="1">The sequence shown here is derived from an EMBL/GenBank/DDBJ whole genome shotgun (WGS) entry which is preliminary data.</text>
</comment>
<protein>
    <submittedName>
        <fullName evidence="1">Uncharacterized protein</fullName>
    </submittedName>
</protein>
<gene>
    <name evidence="1" type="ORF">SUBVAR_05629</name>
</gene>
<dbReference type="Proteomes" id="UP000003438">
    <property type="component" value="Unassembled WGS sequence"/>
</dbReference>
<accession>D1PMR5</accession>
<reference evidence="1" key="1">
    <citation type="submission" date="2009-12" db="EMBL/GenBank/DDBJ databases">
        <authorList>
            <person name="Weinstock G."/>
            <person name="Sodergren E."/>
            <person name="Clifton S."/>
            <person name="Fulton L."/>
            <person name="Fulton B."/>
            <person name="Courtney L."/>
            <person name="Fronick C."/>
            <person name="Harrison M."/>
            <person name="Strong C."/>
            <person name="Farmer C."/>
            <person name="Delahaunty K."/>
            <person name="Markovic C."/>
            <person name="Hall O."/>
            <person name="Minx P."/>
            <person name="Tomlinson C."/>
            <person name="Mitreva M."/>
            <person name="Nelson J."/>
            <person name="Hou S."/>
            <person name="Wollam A."/>
            <person name="Pepin K.H."/>
            <person name="Johnson M."/>
            <person name="Bhonagiri V."/>
            <person name="Nash W.E."/>
            <person name="Warren W."/>
            <person name="Chinwalla A."/>
            <person name="Mardis E.R."/>
            <person name="Wilson R.K."/>
        </authorList>
    </citation>
    <scope>NUCLEOTIDE SEQUENCE [LARGE SCALE GENOMIC DNA]</scope>
    <source>
        <strain evidence="1">DSM 15176</strain>
    </source>
</reference>
<dbReference type="EMBL" id="ACBY02000023">
    <property type="protein sequence ID" value="EFB75850.1"/>
    <property type="molecule type" value="Genomic_DNA"/>
</dbReference>
<evidence type="ECO:0000313" key="2">
    <source>
        <dbReference type="Proteomes" id="UP000003438"/>
    </source>
</evidence>